<dbReference type="PANTHER" id="PTHR42723:SF1">
    <property type="entry name" value="CHLOROPHYLL SYNTHASE, CHLOROPLASTIC"/>
    <property type="match status" value="1"/>
</dbReference>
<evidence type="ECO:0000256" key="7">
    <source>
        <dbReference type="ARBA" id="ARBA00022989"/>
    </source>
</evidence>
<accession>A0A8G2L8P3</accession>
<feature type="transmembrane region" description="Helical" evidence="12">
    <location>
        <begin position="12"/>
        <end position="30"/>
    </location>
</feature>
<feature type="transmembrane region" description="Helical" evidence="12">
    <location>
        <begin position="255"/>
        <end position="272"/>
    </location>
</feature>
<dbReference type="Pfam" id="PF01040">
    <property type="entry name" value="UbiA"/>
    <property type="match status" value="1"/>
</dbReference>
<feature type="transmembrane region" description="Helical" evidence="12">
    <location>
        <begin position="226"/>
        <end position="246"/>
    </location>
</feature>
<evidence type="ECO:0000256" key="4">
    <source>
        <dbReference type="ARBA" id="ARBA00022679"/>
    </source>
</evidence>
<comment type="pathway">
    <text evidence="12">Membrane lipid metabolism; glycerophospholipid metabolism.</text>
</comment>
<keyword evidence="7 12" id="KW-1133">Transmembrane helix</keyword>
<dbReference type="InterPro" id="IPR050475">
    <property type="entry name" value="Prenyltransferase_related"/>
</dbReference>
<comment type="similarity">
    <text evidence="12">Belongs to the UbiA prenyltransferase family. DGGGP synthase subfamily.</text>
</comment>
<dbReference type="InterPro" id="IPR023547">
    <property type="entry name" value="DGGGP_synth"/>
</dbReference>
<evidence type="ECO:0000256" key="8">
    <source>
        <dbReference type="ARBA" id="ARBA00023098"/>
    </source>
</evidence>
<feature type="transmembrane region" description="Helical" evidence="12">
    <location>
        <begin position="87"/>
        <end position="115"/>
    </location>
</feature>
<feature type="transmembrane region" description="Helical" evidence="12">
    <location>
        <begin position="135"/>
        <end position="167"/>
    </location>
</feature>
<evidence type="ECO:0000256" key="10">
    <source>
        <dbReference type="ARBA" id="ARBA00023209"/>
    </source>
</evidence>
<keyword evidence="8 12" id="KW-0443">Lipid metabolism</keyword>
<dbReference type="HAMAP" id="MF_01286">
    <property type="entry name" value="DGGGP_synth"/>
    <property type="match status" value="1"/>
</dbReference>
<evidence type="ECO:0000313" key="13">
    <source>
        <dbReference type="EMBL" id="SMD31712.1"/>
    </source>
</evidence>
<dbReference type="GO" id="GO:0047295">
    <property type="term" value="F:geranylgeranylglycerol-phosphate geranylgeranyltransferase activity"/>
    <property type="evidence" value="ECO:0007669"/>
    <property type="project" value="UniProtKB-UniRule"/>
</dbReference>
<dbReference type="GO" id="GO:0000287">
    <property type="term" value="F:magnesium ion binding"/>
    <property type="evidence" value="ECO:0007669"/>
    <property type="project" value="UniProtKB-UniRule"/>
</dbReference>
<evidence type="ECO:0000256" key="2">
    <source>
        <dbReference type="ARBA" id="ARBA00022475"/>
    </source>
</evidence>
<evidence type="ECO:0000256" key="6">
    <source>
        <dbReference type="ARBA" id="ARBA00022842"/>
    </source>
</evidence>
<sequence>MSLKSWFKIIRPVNGFMGLISIYIVGFIDVNFKLPHYLKIITLGALSVFFVTSGGNIINDIKDIDLDKINHPSRPIPSGEISIKSAYVVFIIMFIIAIILSSFISLYAVLVVIFAEALLTSYEIKTKNLGLIGNFTVSLLIGFIFIFGGIILNTIFKMILLFLLAFFSNVSREIMKDIEDVNGDLNRETFPRVYGIKKAEILASFFVILTVSISILPYYFKILTIYYVYAVIIDDILFILSMIIMYRNVSESQQVSKIAMIVGMISFLVGGIN</sequence>
<evidence type="ECO:0000256" key="11">
    <source>
        <dbReference type="ARBA" id="ARBA00023264"/>
    </source>
</evidence>
<dbReference type="EMBL" id="FWYE01000006">
    <property type="protein sequence ID" value="SMD31712.1"/>
    <property type="molecule type" value="Genomic_DNA"/>
</dbReference>
<dbReference type="GO" id="GO:0005886">
    <property type="term" value="C:plasma membrane"/>
    <property type="evidence" value="ECO:0007669"/>
    <property type="project" value="UniProtKB-SubCell"/>
</dbReference>
<protein>
    <recommendedName>
        <fullName evidence="12">Digeranylgeranylglyceryl phosphate synthase</fullName>
        <shortName evidence="12">DGGGP synthase</shortName>
        <shortName evidence="12">DGGGPS</shortName>
        <ecNumber evidence="12">2.5.1.42</ecNumber>
    </recommendedName>
    <alternativeName>
        <fullName evidence="12">(S)-2,3-di-O-geranylgeranylglyceryl phosphate synthase</fullName>
    </alternativeName>
    <alternativeName>
        <fullName evidence="12">Geranylgeranylglycerol-phosphate geranylgeranyltransferase</fullName>
    </alternativeName>
</protein>
<dbReference type="Proteomes" id="UP000192315">
    <property type="component" value="Unassembled WGS sequence"/>
</dbReference>
<keyword evidence="5 12" id="KW-0812">Transmembrane</keyword>
<keyword evidence="9 12" id="KW-0472">Membrane</keyword>
<feature type="transmembrane region" description="Helical" evidence="12">
    <location>
        <begin position="201"/>
        <end position="220"/>
    </location>
</feature>
<proteinExistence type="inferred from homology"/>
<comment type="function">
    <text evidence="12">Prenyltransferase that catalyzes the transfer of the geranylgeranyl moiety of geranylgeranyl diphosphate (GGPP) to the C2 hydroxyl of (S)-3-O-geranylgeranylglyceryl phosphate (GGGP). This reaction is the second ether-bond-formation step in the biosynthesis of archaeal membrane lipids.</text>
</comment>
<keyword evidence="14" id="KW-1185">Reference proteome</keyword>
<dbReference type="GO" id="GO:0046474">
    <property type="term" value="P:glycerophospholipid biosynthetic process"/>
    <property type="evidence" value="ECO:0007669"/>
    <property type="project" value="UniProtKB-UniRule"/>
</dbReference>
<dbReference type="AlphaFoldDB" id="A0A8G2L8P3"/>
<evidence type="ECO:0000256" key="5">
    <source>
        <dbReference type="ARBA" id="ARBA00022692"/>
    </source>
</evidence>
<organism evidence="13 14">
    <name type="scientific">Picrophilus torridus (strain ATCC 700027 / DSM 9790 / JCM 10055 / NBRC 100828 / KAW 2/3)</name>
    <dbReference type="NCBI Taxonomy" id="1122961"/>
    <lineage>
        <taxon>Archaea</taxon>
        <taxon>Methanobacteriati</taxon>
        <taxon>Thermoplasmatota</taxon>
        <taxon>Thermoplasmata</taxon>
        <taxon>Thermoplasmatales</taxon>
        <taxon>Picrophilaceae</taxon>
        <taxon>Picrophilus</taxon>
    </lineage>
</organism>
<comment type="subcellular location">
    <subcellularLocation>
        <location evidence="1 12">Cell membrane</location>
        <topology evidence="1 12">Multi-pass membrane protein</topology>
    </subcellularLocation>
</comment>
<comment type="caution">
    <text evidence="13">The sequence shown here is derived from an EMBL/GenBank/DDBJ whole genome shotgun (WGS) entry which is preliminary data.</text>
</comment>
<dbReference type="InterPro" id="IPR000537">
    <property type="entry name" value="UbiA_prenyltransferase"/>
</dbReference>
<dbReference type="UniPathway" id="UPA00940"/>
<dbReference type="RefSeq" id="WP_084273298.1">
    <property type="nucleotide sequence ID" value="NZ_FWYE01000006.1"/>
</dbReference>
<reference evidence="13 14" key="1">
    <citation type="submission" date="2017-04" db="EMBL/GenBank/DDBJ databases">
        <authorList>
            <person name="Varghese N."/>
            <person name="Submissions S."/>
        </authorList>
    </citation>
    <scope>NUCLEOTIDE SEQUENCE [LARGE SCALE GENOMIC DNA]</scope>
    <source>
        <strain evidence="13 14">DSM 9789</strain>
    </source>
</reference>
<keyword evidence="10 12" id="KW-0594">Phospholipid biosynthesis</keyword>
<keyword evidence="3 12" id="KW-0444">Lipid biosynthesis</keyword>
<comment type="cofactor">
    <cofactor evidence="12">
        <name>Mg(2+)</name>
        <dbReference type="ChEBI" id="CHEBI:18420"/>
    </cofactor>
</comment>
<keyword evidence="4 12" id="KW-0808">Transferase</keyword>
<keyword evidence="11 12" id="KW-1208">Phospholipid metabolism</keyword>
<comment type="catalytic activity">
    <reaction evidence="12">
        <text>sn-3-O-(geranylgeranyl)glycerol 1-phosphate + (2E,6E,10E)-geranylgeranyl diphosphate = 2,3-bis-O-(geranylgeranyl)-sn-glycerol 1-phosphate + diphosphate</text>
        <dbReference type="Rhea" id="RHEA:18109"/>
        <dbReference type="ChEBI" id="CHEBI:33019"/>
        <dbReference type="ChEBI" id="CHEBI:57677"/>
        <dbReference type="ChEBI" id="CHEBI:58756"/>
        <dbReference type="ChEBI" id="CHEBI:58837"/>
        <dbReference type="EC" id="2.5.1.42"/>
    </reaction>
</comment>
<evidence type="ECO:0000313" key="14">
    <source>
        <dbReference type="Proteomes" id="UP000192315"/>
    </source>
</evidence>
<dbReference type="EC" id="2.5.1.42" evidence="12"/>
<evidence type="ECO:0000256" key="12">
    <source>
        <dbReference type="HAMAP-Rule" id="MF_01286"/>
    </source>
</evidence>
<dbReference type="InterPro" id="IPR044878">
    <property type="entry name" value="UbiA_sf"/>
</dbReference>
<name>A0A8G2L8P3_PICTO</name>
<feature type="transmembrane region" description="Helical" evidence="12">
    <location>
        <begin position="36"/>
        <end position="58"/>
    </location>
</feature>
<evidence type="ECO:0000256" key="1">
    <source>
        <dbReference type="ARBA" id="ARBA00004651"/>
    </source>
</evidence>
<dbReference type="PANTHER" id="PTHR42723">
    <property type="entry name" value="CHLOROPHYLL SYNTHASE"/>
    <property type="match status" value="1"/>
</dbReference>
<dbReference type="CDD" id="cd13961">
    <property type="entry name" value="PT_UbiA_DGGGPS"/>
    <property type="match status" value="1"/>
</dbReference>
<gene>
    <name evidence="13" type="ORF">SAMN02745355_1627</name>
</gene>
<dbReference type="Gene3D" id="1.10.357.140">
    <property type="entry name" value="UbiA prenyltransferase"/>
    <property type="match status" value="1"/>
</dbReference>
<evidence type="ECO:0000256" key="9">
    <source>
        <dbReference type="ARBA" id="ARBA00023136"/>
    </source>
</evidence>
<evidence type="ECO:0000256" key="3">
    <source>
        <dbReference type="ARBA" id="ARBA00022516"/>
    </source>
</evidence>
<keyword evidence="6 12" id="KW-0460">Magnesium</keyword>
<keyword evidence="2 12" id="KW-1003">Cell membrane</keyword>